<dbReference type="STRING" id="1797263.A2397_05325"/>
<dbReference type="Gene3D" id="3.40.630.30">
    <property type="match status" value="1"/>
</dbReference>
<proteinExistence type="predicted"/>
<accession>A0A1F4ZSP9</accession>
<evidence type="ECO:0000313" key="1">
    <source>
        <dbReference type="EMBL" id="OGD08836.1"/>
    </source>
</evidence>
<evidence type="ECO:0008006" key="3">
    <source>
        <dbReference type="Google" id="ProtNLM"/>
    </source>
</evidence>
<protein>
    <recommendedName>
        <fullName evidence="3">N-acetyltransferase domain-containing protein</fullName>
    </recommendedName>
</protein>
<dbReference type="Proteomes" id="UP000176424">
    <property type="component" value="Unassembled WGS sequence"/>
</dbReference>
<dbReference type="SUPFAM" id="SSF55729">
    <property type="entry name" value="Acyl-CoA N-acyltransferases (Nat)"/>
    <property type="match status" value="1"/>
</dbReference>
<dbReference type="EMBL" id="MEXR01000048">
    <property type="protein sequence ID" value="OGD08836.1"/>
    <property type="molecule type" value="Genomic_DNA"/>
</dbReference>
<name>A0A1F4ZSP9_9BACT</name>
<reference evidence="1 2" key="1">
    <citation type="journal article" date="2016" name="Nat. Commun.">
        <title>Thousands of microbial genomes shed light on interconnected biogeochemical processes in an aquifer system.</title>
        <authorList>
            <person name="Anantharaman K."/>
            <person name="Brown C.T."/>
            <person name="Hug L.A."/>
            <person name="Sharon I."/>
            <person name="Castelle C.J."/>
            <person name="Probst A.J."/>
            <person name="Thomas B.C."/>
            <person name="Singh A."/>
            <person name="Wilkins M.J."/>
            <person name="Karaoz U."/>
            <person name="Brodie E.L."/>
            <person name="Williams K.H."/>
            <person name="Hubbard S.S."/>
            <person name="Banfield J.F."/>
        </authorList>
    </citation>
    <scope>NUCLEOTIDE SEQUENCE [LARGE SCALE GENOMIC DNA]</scope>
</reference>
<dbReference type="AlphaFoldDB" id="A0A1F4ZSP9"/>
<sequence length="278" mass="31037">MSEKLSPSFEKENIISQAHHVSSMDQLASLGEAGRLLSEIGTQVSSQIDQYNSGHPDEMLPKSPDEIMAQFADNRSFVILSAEKNARVLFHGTVYRNFTPGQQDAWGFQVVEFGSVITHPDFRSLGLGSYGCRSVVDHVKKENHNTICLSTVKQENTLRVMSRAGLSPVSYWKYPHLSFLTCTCDNCSERHGFSACPFRRTPKASTPPRLLQLMDKSTPLGKIPCTLMLSDLYLADLFENRCRELSRRFQLPQLEPGVISPGSMLMAQALFAKVEAYA</sequence>
<gene>
    <name evidence="1" type="ORF">A2397_05325</name>
</gene>
<evidence type="ECO:0000313" key="2">
    <source>
        <dbReference type="Proteomes" id="UP000176424"/>
    </source>
</evidence>
<comment type="caution">
    <text evidence="1">The sequence shown here is derived from an EMBL/GenBank/DDBJ whole genome shotgun (WGS) entry which is preliminary data.</text>
</comment>
<organism evidence="1 2">
    <name type="scientific">Candidatus Amesbacteria bacterium RIFOXYB1_FULL_44_23</name>
    <dbReference type="NCBI Taxonomy" id="1797263"/>
    <lineage>
        <taxon>Bacteria</taxon>
        <taxon>Candidatus Amesiibacteriota</taxon>
    </lineage>
</organism>
<dbReference type="InterPro" id="IPR016181">
    <property type="entry name" value="Acyl_CoA_acyltransferase"/>
</dbReference>